<sequence length="109" mass="11852">LVSRFLYGNVFLSVGDLQYGAFYSDEGCINNDKSTNCALNYGATRISVWSMSRALDPTVPELFPPVTPSMKYVEPSNDGLTLLQLIGIIIGAIVLLLLLVGVLVLLLCR</sequence>
<organism evidence="3 4">
    <name type="scientific">Trypanosoma theileri</name>
    <dbReference type="NCBI Taxonomy" id="67003"/>
    <lineage>
        <taxon>Eukaryota</taxon>
        <taxon>Discoba</taxon>
        <taxon>Euglenozoa</taxon>
        <taxon>Kinetoplastea</taxon>
        <taxon>Metakinetoplastina</taxon>
        <taxon>Trypanosomatida</taxon>
        <taxon>Trypanosomatidae</taxon>
        <taxon>Trypanosoma</taxon>
    </lineage>
</organism>
<dbReference type="InterPro" id="IPR057398">
    <property type="entry name" value="GRESAG4.1/3_peripasmic_2"/>
</dbReference>
<dbReference type="GeneID" id="39987642"/>
<keyword evidence="3" id="KW-0675">Receptor</keyword>
<keyword evidence="1" id="KW-0472">Membrane</keyword>
<dbReference type="VEuPathDB" id="TriTrypDB:TM35_000261250"/>
<evidence type="ECO:0000313" key="4">
    <source>
        <dbReference type="Proteomes" id="UP000192257"/>
    </source>
</evidence>
<reference evidence="3 4" key="1">
    <citation type="submission" date="2017-03" db="EMBL/GenBank/DDBJ databases">
        <title>An alternative strategy for trypanosome survival in the mammalian bloodstream revealed through genome and transcriptome analysis of the ubiquitous bovine parasite Trypanosoma (Megatrypanum) theileri.</title>
        <authorList>
            <person name="Kelly S."/>
            <person name="Ivens A."/>
            <person name="Mott A."/>
            <person name="O'Neill E."/>
            <person name="Emms D."/>
            <person name="Macleod O."/>
            <person name="Voorheis P."/>
            <person name="Matthews J."/>
            <person name="Matthews K."/>
            <person name="Carrington M."/>
        </authorList>
    </citation>
    <scope>NUCLEOTIDE SEQUENCE [LARGE SCALE GENOMIC DNA]</scope>
    <source>
        <strain evidence="3">Edinburgh</strain>
    </source>
</reference>
<gene>
    <name evidence="3" type="ORF">TM35_000261250</name>
</gene>
<protein>
    <submittedName>
        <fullName evidence="3">Putative receptor-type adenylate cyclase</fullName>
    </submittedName>
</protein>
<accession>A0A1X0NQD5</accession>
<name>A0A1X0NQD5_9TRYP</name>
<keyword evidence="1" id="KW-0812">Transmembrane</keyword>
<feature type="transmembrane region" description="Helical" evidence="1">
    <location>
        <begin position="82"/>
        <end position="108"/>
    </location>
</feature>
<keyword evidence="4" id="KW-1185">Reference proteome</keyword>
<evidence type="ECO:0000313" key="3">
    <source>
        <dbReference type="EMBL" id="ORC86673.1"/>
    </source>
</evidence>
<dbReference type="RefSeq" id="XP_028880739.1">
    <property type="nucleotide sequence ID" value="XM_029027862.1"/>
</dbReference>
<comment type="caution">
    <text evidence="3">The sequence shown here is derived from an EMBL/GenBank/DDBJ whole genome shotgun (WGS) entry which is preliminary data.</text>
</comment>
<dbReference type="OrthoDB" id="262653at2759"/>
<feature type="non-terminal residue" evidence="3">
    <location>
        <position position="1"/>
    </location>
</feature>
<keyword evidence="1" id="KW-1133">Transmembrane helix</keyword>
<dbReference type="Proteomes" id="UP000192257">
    <property type="component" value="Unassembled WGS sequence"/>
</dbReference>
<evidence type="ECO:0000256" key="1">
    <source>
        <dbReference type="SAM" id="Phobius"/>
    </source>
</evidence>
<evidence type="ECO:0000259" key="2">
    <source>
        <dbReference type="Pfam" id="PF25493"/>
    </source>
</evidence>
<dbReference type="EMBL" id="NBCO01000026">
    <property type="protein sequence ID" value="ORC86673.1"/>
    <property type="molecule type" value="Genomic_DNA"/>
</dbReference>
<proteinExistence type="predicted"/>
<dbReference type="AlphaFoldDB" id="A0A1X0NQD5"/>
<feature type="non-terminal residue" evidence="3">
    <location>
        <position position="109"/>
    </location>
</feature>
<dbReference type="Pfam" id="PF25493">
    <property type="entry name" value="Peripla_BP_A-cyclase"/>
    <property type="match status" value="1"/>
</dbReference>
<feature type="domain" description="Receptor-type adenylate cyclase GRESAG 4.1/3 periplasmic binding protein-like" evidence="2">
    <location>
        <begin position="3"/>
        <end position="72"/>
    </location>
</feature>